<gene>
    <name evidence="2" type="ORF">CSIM01_10955</name>
</gene>
<proteinExistence type="predicted"/>
<dbReference type="Gene3D" id="3.40.30.10">
    <property type="entry name" value="Glutaredoxin"/>
    <property type="match status" value="1"/>
</dbReference>
<protein>
    <submittedName>
        <fullName evidence="2">Uncharacterized protein</fullName>
    </submittedName>
</protein>
<sequence length="779" mass="86885">MASQNQIGDNPIVGSQPHKDTFASSKTTFDDWKASLLPSIRLPAPSGLPSIKLLKFSGTDNLSRAVKFKLSPDEALDMNAVPDGYALLKVTGRSPLKTQVFQVRMKTLSDASVRWAQEFKDSPNQRAWEIRARPEFISDLMTILHSGFLPYGPRRSFQDILALCYLARQHFIMDRVRRELNSLLHASTAMTNQELWYILLAAQPLCCDNQSIGHLAFNILVWRQAGSFHPLRETQFLEEDHLFHAEEHKVIADMQELRISFARQLFEAASMVDPSLGLTIFLYREGSRARSSWEVLTYLQQFCHIKFPKLPLGSGEWSFEAVLNQESIRMAVVRDDIDDRSHQLHGERLWSVLRGIWLHIAEISNEYVLSLALVQESIPVAHQTGVTDDIPPFLFHQSLPPILPKTTKERENGFLSLSVDAPGAAGTWSGGAGPGSAQQRDEIDCLCHEISKHLAAEWEAAQSSADLPMAWIKDAAEDHCTDAPATAYPSVKLLRDGEPAVDYLGPITSDEILRFIDRARRPQVSSVSAEEAESFGNSDAFVCVAHLGPDETALRQAFEAVAHKHWAEFTFGVVDTPTSTDAKVVCRKRDDESTHTRSAADGLEGWVLEVSRPVIAELTPLNHQRFIDRAWPIVYIFSPSPQTRASIRADLHDFAKKQYASLTPVTVDPNRFPDLPAKLGLGPDVAEDAYPVGAVHQVSNGRIYPYPKGKDFTPRELQGWGLDVWQGRVKPWTLPGQEAVDDKAGSVKSSVRVVSSHNLKVKNIPGLKIKIGGRERDEL</sequence>
<dbReference type="InterPro" id="IPR040090">
    <property type="entry name" value="TXNDC16"/>
</dbReference>
<reference evidence="2 3" key="1">
    <citation type="submission" date="2014-02" db="EMBL/GenBank/DDBJ databases">
        <title>The genome sequence of Colletotrichum simmondsii CBS122122.</title>
        <authorList>
            <person name="Baroncelli R."/>
            <person name="Thon M.R."/>
        </authorList>
    </citation>
    <scope>NUCLEOTIDE SEQUENCE [LARGE SCALE GENOMIC DNA]</scope>
    <source>
        <strain evidence="2 3">CBS122122</strain>
    </source>
</reference>
<name>A0A135TXZ2_9PEZI</name>
<dbReference type="OrthoDB" id="427280at2759"/>
<evidence type="ECO:0000313" key="3">
    <source>
        <dbReference type="Proteomes" id="UP000070328"/>
    </source>
</evidence>
<dbReference type="EMBL" id="JFBX01000030">
    <property type="protein sequence ID" value="KXH53017.1"/>
    <property type="molecule type" value="Genomic_DNA"/>
</dbReference>
<feature type="region of interest" description="Disordered" evidence="1">
    <location>
        <begin position="1"/>
        <end position="20"/>
    </location>
</feature>
<organism evidence="2 3">
    <name type="scientific">Colletotrichum simmondsii</name>
    <dbReference type="NCBI Taxonomy" id="703756"/>
    <lineage>
        <taxon>Eukaryota</taxon>
        <taxon>Fungi</taxon>
        <taxon>Dikarya</taxon>
        <taxon>Ascomycota</taxon>
        <taxon>Pezizomycotina</taxon>
        <taxon>Sordariomycetes</taxon>
        <taxon>Hypocreomycetidae</taxon>
        <taxon>Glomerellales</taxon>
        <taxon>Glomerellaceae</taxon>
        <taxon>Colletotrichum</taxon>
        <taxon>Colletotrichum acutatum species complex</taxon>
    </lineage>
</organism>
<dbReference type="CDD" id="cd02961">
    <property type="entry name" value="PDI_a_family"/>
    <property type="match status" value="1"/>
</dbReference>
<dbReference type="Pfam" id="PF13848">
    <property type="entry name" value="Thioredoxin_6"/>
    <property type="match status" value="1"/>
</dbReference>
<dbReference type="CDD" id="cd02982">
    <property type="entry name" value="PDI_b'_family"/>
    <property type="match status" value="1"/>
</dbReference>
<comment type="caution">
    <text evidence="2">The sequence shown here is derived from an EMBL/GenBank/DDBJ whole genome shotgun (WGS) entry which is preliminary data.</text>
</comment>
<dbReference type="SUPFAM" id="SSF52833">
    <property type="entry name" value="Thioredoxin-like"/>
    <property type="match status" value="2"/>
</dbReference>
<dbReference type="PANTHER" id="PTHR22699:SF1">
    <property type="entry name" value="THIOREDOXIN DOMAIN-CONTAINING PROTEIN 16"/>
    <property type="match status" value="1"/>
</dbReference>
<keyword evidence="3" id="KW-1185">Reference proteome</keyword>
<evidence type="ECO:0000313" key="2">
    <source>
        <dbReference type="EMBL" id="KXH53017.1"/>
    </source>
</evidence>
<dbReference type="PANTHER" id="PTHR22699">
    <property type="entry name" value="THIOREDOXIN DOMAIN-CONTAINING PROTEIN 16"/>
    <property type="match status" value="1"/>
</dbReference>
<evidence type="ECO:0000256" key="1">
    <source>
        <dbReference type="SAM" id="MobiDB-lite"/>
    </source>
</evidence>
<dbReference type="Proteomes" id="UP000070328">
    <property type="component" value="Unassembled WGS sequence"/>
</dbReference>
<dbReference type="AlphaFoldDB" id="A0A135TXZ2"/>
<accession>A0A135TXZ2</accession>
<dbReference type="InterPro" id="IPR036249">
    <property type="entry name" value="Thioredoxin-like_sf"/>
</dbReference>